<feature type="region of interest" description="Disordered" evidence="15">
    <location>
        <begin position="736"/>
        <end position="769"/>
    </location>
</feature>
<dbReference type="InterPro" id="IPR002110">
    <property type="entry name" value="Ankyrin_rpt"/>
</dbReference>
<feature type="domain" description="KHA" evidence="17">
    <location>
        <begin position="857"/>
        <end position="930"/>
    </location>
</feature>
<dbReference type="Proteomes" id="UP001345219">
    <property type="component" value="Chromosome 15"/>
</dbReference>
<keyword evidence="11 14" id="KW-0472">Membrane</keyword>
<evidence type="ECO:0000256" key="8">
    <source>
        <dbReference type="ARBA" id="ARBA00022958"/>
    </source>
</evidence>
<evidence type="ECO:0000256" key="14">
    <source>
        <dbReference type="RuleBase" id="RU369015"/>
    </source>
</evidence>
<dbReference type="SUPFAM" id="SSF51206">
    <property type="entry name" value="cAMP-binding domain-like"/>
    <property type="match status" value="1"/>
</dbReference>
<dbReference type="PANTHER" id="PTHR45743">
    <property type="entry name" value="POTASSIUM CHANNEL AKT1"/>
    <property type="match status" value="1"/>
</dbReference>
<gene>
    <name evidence="18" type="ORF">SAY87_019127</name>
</gene>
<dbReference type="PRINTS" id="PR01463">
    <property type="entry name" value="EAGCHANLFMLY"/>
</dbReference>
<dbReference type="Pfam" id="PF00520">
    <property type="entry name" value="Ion_trans"/>
    <property type="match status" value="1"/>
</dbReference>
<evidence type="ECO:0000256" key="9">
    <source>
        <dbReference type="ARBA" id="ARBA00022989"/>
    </source>
</evidence>
<dbReference type="Gene3D" id="1.25.40.20">
    <property type="entry name" value="Ankyrin repeat-containing domain"/>
    <property type="match status" value="1"/>
</dbReference>
<evidence type="ECO:0000256" key="11">
    <source>
        <dbReference type="ARBA" id="ARBA00023136"/>
    </source>
</evidence>
<comment type="domain">
    <text evidence="14">The segment S4 is probably the voltage-sensor and is characterized by a series of positively charged amino acids. The pore-forming region H5 is enclosed by the transmembrane segments S5 and S6 in the Shaker-type (1P/6TM) and contains the GYGD signature motif which seems to be involved in potassium selectivity.</text>
</comment>
<keyword evidence="12 14" id="KW-0407">Ion channel</keyword>
<evidence type="ECO:0000256" key="3">
    <source>
        <dbReference type="ARBA" id="ARBA00022448"/>
    </source>
</evidence>
<dbReference type="InterPro" id="IPR045319">
    <property type="entry name" value="KAT/AKT"/>
</dbReference>
<feature type="transmembrane region" description="Helical" evidence="14">
    <location>
        <begin position="220"/>
        <end position="242"/>
    </location>
</feature>
<comment type="similarity">
    <text evidence="2 14">Belongs to the potassium channel family. Plant (TC 1.A.1.4) subfamily.</text>
</comment>
<dbReference type="InterPro" id="IPR000595">
    <property type="entry name" value="cNMP-bd_dom"/>
</dbReference>
<feature type="transmembrane region" description="Helical" evidence="14">
    <location>
        <begin position="301"/>
        <end position="323"/>
    </location>
</feature>
<dbReference type="SUPFAM" id="SSF81324">
    <property type="entry name" value="Voltage-gated potassium channels"/>
    <property type="match status" value="1"/>
</dbReference>
<keyword evidence="7 14" id="KW-0851">Voltage-gated channel</keyword>
<comment type="caution">
    <text evidence="18">The sequence shown here is derived from an EMBL/GenBank/DDBJ whole genome shotgun (WGS) entry which is preliminary data.</text>
</comment>
<keyword evidence="5 14" id="KW-0812">Transmembrane</keyword>
<evidence type="ECO:0000256" key="1">
    <source>
        <dbReference type="ARBA" id="ARBA00004141"/>
    </source>
</evidence>
<keyword evidence="4 14" id="KW-0633">Potassium transport</keyword>
<dbReference type="GO" id="GO:0034702">
    <property type="term" value="C:monoatomic ion channel complex"/>
    <property type="evidence" value="ECO:0007669"/>
    <property type="project" value="UniProtKB-KW"/>
</dbReference>
<proteinExistence type="inferred from homology"/>
<dbReference type="GO" id="GO:0005249">
    <property type="term" value="F:voltage-gated potassium channel activity"/>
    <property type="evidence" value="ECO:0007669"/>
    <property type="project" value="UniProtKB-UniRule"/>
</dbReference>
<dbReference type="PROSITE" id="PS50297">
    <property type="entry name" value="ANK_REP_REGION"/>
    <property type="match status" value="2"/>
</dbReference>
<evidence type="ECO:0000313" key="18">
    <source>
        <dbReference type="EMBL" id="KAK4757826.1"/>
    </source>
</evidence>
<dbReference type="PANTHER" id="PTHR45743:SF2">
    <property type="entry name" value="POTASSIUM CHANNEL AKT1"/>
    <property type="match status" value="1"/>
</dbReference>
<dbReference type="PROSITE" id="PS50042">
    <property type="entry name" value="CNMP_BINDING_3"/>
    <property type="match status" value="1"/>
</dbReference>
<dbReference type="InterPro" id="IPR021789">
    <property type="entry name" value="KHA_dom"/>
</dbReference>
<dbReference type="Gene3D" id="1.10.287.70">
    <property type="match status" value="1"/>
</dbReference>
<evidence type="ECO:0000256" key="7">
    <source>
        <dbReference type="ARBA" id="ARBA00022882"/>
    </source>
</evidence>
<evidence type="ECO:0000256" key="6">
    <source>
        <dbReference type="ARBA" id="ARBA00022826"/>
    </source>
</evidence>
<keyword evidence="13" id="KW-0040">ANK repeat</keyword>
<feature type="repeat" description="ANK" evidence="13">
    <location>
        <begin position="580"/>
        <end position="612"/>
    </location>
</feature>
<evidence type="ECO:0000313" key="19">
    <source>
        <dbReference type="Proteomes" id="UP001345219"/>
    </source>
</evidence>
<dbReference type="Pfam" id="PF12796">
    <property type="entry name" value="Ank_2"/>
    <property type="match status" value="2"/>
</dbReference>
<evidence type="ECO:0000256" key="10">
    <source>
        <dbReference type="ARBA" id="ARBA00023065"/>
    </source>
</evidence>
<keyword evidence="19" id="KW-1185">Reference proteome</keyword>
<keyword evidence="8 14" id="KW-0630">Potassium</keyword>
<dbReference type="Pfam" id="PF00027">
    <property type="entry name" value="cNMP_binding"/>
    <property type="match status" value="1"/>
</dbReference>
<dbReference type="SUPFAM" id="SSF48403">
    <property type="entry name" value="Ankyrin repeat"/>
    <property type="match status" value="1"/>
</dbReference>
<accession>A0AAN7K125</accession>
<evidence type="ECO:0000256" key="13">
    <source>
        <dbReference type="PROSITE-ProRule" id="PRU00023"/>
    </source>
</evidence>
<evidence type="ECO:0000256" key="4">
    <source>
        <dbReference type="ARBA" id="ARBA00022538"/>
    </source>
</evidence>
<organism evidence="18 19">
    <name type="scientific">Trapa incisa</name>
    <dbReference type="NCBI Taxonomy" id="236973"/>
    <lineage>
        <taxon>Eukaryota</taxon>
        <taxon>Viridiplantae</taxon>
        <taxon>Streptophyta</taxon>
        <taxon>Embryophyta</taxon>
        <taxon>Tracheophyta</taxon>
        <taxon>Spermatophyta</taxon>
        <taxon>Magnoliopsida</taxon>
        <taxon>eudicotyledons</taxon>
        <taxon>Gunneridae</taxon>
        <taxon>Pentapetalae</taxon>
        <taxon>rosids</taxon>
        <taxon>malvids</taxon>
        <taxon>Myrtales</taxon>
        <taxon>Lythraceae</taxon>
        <taxon>Trapa</taxon>
    </lineage>
</organism>
<comment type="domain">
    <text evidence="14">The KHA domain (rich in hydrophobic and acidic residues) present in the C-terminal part is likely to be important for tetramerization.</text>
</comment>
<feature type="transmembrane region" description="Helical" evidence="14">
    <location>
        <begin position="120"/>
        <end position="139"/>
    </location>
</feature>
<evidence type="ECO:0000256" key="15">
    <source>
        <dbReference type="SAM" id="MobiDB-lite"/>
    </source>
</evidence>
<evidence type="ECO:0000259" key="16">
    <source>
        <dbReference type="PROSITE" id="PS50042"/>
    </source>
</evidence>
<keyword evidence="3 14" id="KW-0813">Transport</keyword>
<dbReference type="CDD" id="cd00038">
    <property type="entry name" value="CAP_ED"/>
    <property type="match status" value="1"/>
</dbReference>
<keyword evidence="9 14" id="KW-1133">Transmembrane helix</keyword>
<dbReference type="SMART" id="SM00100">
    <property type="entry name" value="cNMP"/>
    <property type="match status" value="1"/>
</dbReference>
<dbReference type="FunFam" id="1.10.287.70:FF:000123">
    <property type="entry name" value="Potassium channel KAT3"/>
    <property type="match status" value="1"/>
</dbReference>
<dbReference type="AlphaFoldDB" id="A0AAN7K125"/>
<comment type="subcellular location">
    <subcellularLocation>
        <location evidence="1 14">Membrane</location>
        <topology evidence="1 14">Multi-pass membrane protein</topology>
    </subcellularLocation>
</comment>
<feature type="repeat" description="ANK" evidence="13">
    <location>
        <begin position="677"/>
        <end position="709"/>
    </location>
</feature>
<sequence>MLPRARKKASRSRISTCGGDSCYSAVREAANFSGRENLPEQVSYDDGSQYSLTPGILPSLGGNTNRRSKRLPRYIVSPFDCRLKTWQIYLVLLVFYTAWVSPFELGFLDKPTRPLAITDNVVNGFFAIDIVLTFFVAYLDKDTFLLIDNHKQIAWRYARTWLIFDIISTVPFEIVHSILPSPLQQYGVFNILRLWRLRRVGAMFASLEKDKNFNYFWLRCLKLVMVTLFSVHMAGCFFYLLADHYLNPESTWIGLCLGADFHERTLWQRYVASIYWSITTLSTTGYGDIHPVNSREMLFDIIYMLFNLALTSYIIGNMSSLVVHGTNRTRSFRDTIQAARHFAHRNRLPNWLQDQMLAHLILKYRTDSEGLQQQETIDSLPKAIRSNISRYLFYSLVDRVYLFRGVSNDLLFQLVSEMKAEYFPPKEDVILQNEAPTDLYLLVTGAMELIVKRNGVEEVVGEARKGDVCGEVGVLCYRPQIFTVRTKRLSQLLRLNRTSFLNIVQSNVGDGTIIMNNLLQHLKEKKDPIMQEIYHETEQMLARGRMELPLSLCFAAIRGDDLLLHQLLRRGSDPNEGDENGRRPLHIAAAIGSEHCVTVLLEFGADPNVKDSEGNIPLWDAIMGENKPVIKLLMDNGAMISAGDVGSYACTAIEQNKLGVLMEIVNCGGDVTLSTNSGTTPLHVAVSEGSAEIVRFLLDQGANIDRPDIHGWTPRNLADHQGHEDIMELFQNIKQPSKPPTAITSSPTNQGFRQNSGSWNPPKTPGAMPRLGKYSSEPTMHLPLTKYSSDPSVPLSVYETLPPLPEGTLSESQRRRKANNFQNSLFGIMQTAAGTGDRSSISRSNFAPPNMNTYRARVTISCPDKGETASKLVLLPQSLQDLLQVGSSKFGCKFAKITTLEGAEVDDIGLIRDGDHLLLIANDPTNAEEQ</sequence>
<keyword evidence="6 14" id="KW-0631">Potassium channel</keyword>
<evidence type="ECO:0000256" key="2">
    <source>
        <dbReference type="ARBA" id="ARBA00007929"/>
    </source>
</evidence>
<dbReference type="Pfam" id="PF11834">
    <property type="entry name" value="KHA"/>
    <property type="match status" value="1"/>
</dbReference>
<evidence type="ECO:0000256" key="5">
    <source>
        <dbReference type="ARBA" id="ARBA00022692"/>
    </source>
</evidence>
<feature type="repeat" description="ANK" evidence="13">
    <location>
        <begin position="613"/>
        <end position="645"/>
    </location>
</feature>
<feature type="transmembrane region" description="Helical" evidence="14">
    <location>
        <begin position="88"/>
        <end position="108"/>
    </location>
</feature>
<evidence type="ECO:0000256" key="12">
    <source>
        <dbReference type="ARBA" id="ARBA00023303"/>
    </source>
</evidence>
<dbReference type="PROSITE" id="PS51490">
    <property type="entry name" value="KHA"/>
    <property type="match status" value="1"/>
</dbReference>
<dbReference type="PROSITE" id="PS50088">
    <property type="entry name" value="ANK_REPEAT"/>
    <property type="match status" value="3"/>
</dbReference>
<protein>
    <recommendedName>
        <fullName evidence="14">Potassium channel</fullName>
    </recommendedName>
</protein>
<feature type="domain" description="Cyclic nucleotide-binding" evidence="16">
    <location>
        <begin position="402"/>
        <end position="504"/>
    </location>
</feature>
<dbReference type="EMBL" id="JAXIOK010000012">
    <property type="protein sequence ID" value="KAK4757826.1"/>
    <property type="molecule type" value="Genomic_DNA"/>
</dbReference>
<keyword evidence="10 14" id="KW-0406">Ion transport</keyword>
<dbReference type="FunFam" id="2.60.120.10:FF:000074">
    <property type="entry name" value="Potassium channel KAT2"/>
    <property type="match status" value="1"/>
</dbReference>
<name>A0AAN7K125_9MYRT</name>
<dbReference type="InterPro" id="IPR018490">
    <property type="entry name" value="cNMP-bd_dom_sf"/>
</dbReference>
<dbReference type="InterPro" id="IPR036770">
    <property type="entry name" value="Ankyrin_rpt-contain_sf"/>
</dbReference>
<dbReference type="SMART" id="SM00248">
    <property type="entry name" value="ANK"/>
    <property type="match status" value="5"/>
</dbReference>
<dbReference type="InterPro" id="IPR014710">
    <property type="entry name" value="RmlC-like_jellyroll"/>
</dbReference>
<dbReference type="Gene3D" id="2.60.120.10">
    <property type="entry name" value="Jelly Rolls"/>
    <property type="match status" value="1"/>
</dbReference>
<dbReference type="InterPro" id="IPR003938">
    <property type="entry name" value="K_chnl_volt-dep_EAG/ELK/ERG"/>
</dbReference>
<evidence type="ECO:0000259" key="17">
    <source>
        <dbReference type="PROSITE" id="PS51490"/>
    </source>
</evidence>
<comment type="caution">
    <text evidence="14">Lacks conserved residue(s) required for the propagation of feature annotation.</text>
</comment>
<feature type="compositionally biased region" description="Polar residues" evidence="15">
    <location>
        <begin position="742"/>
        <end position="761"/>
    </location>
</feature>
<dbReference type="InterPro" id="IPR005821">
    <property type="entry name" value="Ion_trans_dom"/>
</dbReference>
<comment type="function">
    <text evidence="14">Potassium channel.</text>
</comment>
<reference evidence="18 19" key="1">
    <citation type="journal article" date="2023" name="Hortic Res">
        <title>Pangenome of water caltrop reveals structural variations and asymmetric subgenome divergence after allopolyploidization.</title>
        <authorList>
            <person name="Zhang X."/>
            <person name="Chen Y."/>
            <person name="Wang L."/>
            <person name="Yuan Y."/>
            <person name="Fang M."/>
            <person name="Shi L."/>
            <person name="Lu R."/>
            <person name="Comes H.P."/>
            <person name="Ma Y."/>
            <person name="Chen Y."/>
            <person name="Huang G."/>
            <person name="Zhou Y."/>
            <person name="Zheng Z."/>
            <person name="Qiu Y."/>
        </authorList>
    </citation>
    <scope>NUCLEOTIDE SEQUENCE [LARGE SCALE GENOMIC DNA]</scope>
    <source>
        <tissue evidence="18">Roots</tissue>
    </source>
</reference>
<comment type="subunit">
    <text evidence="14">The potassium channel is composed of a homo- or heterotetrameric complex of pore-forming subunits.</text>
</comment>